<name>A0ABP8R3X6_9SPHI</name>
<evidence type="ECO:0000313" key="3">
    <source>
        <dbReference type="Proteomes" id="UP001500394"/>
    </source>
</evidence>
<sequence>MIEVHPYAGDIKGKRDINIQNIARIEEAFADKDTIRFAFISDSQRWYDELEDFVHHANNRTDIDFVIHGGDLTDFGLTKEFLWQRDILEKLKYPYVAVIGNHDFLANGEDIYKIVFGEENFSFIAGRTKFVCMNTNALEANYSVPIPDFSFINAEMKKDTERFDQTIAIMHAKPTSEQFNNNVADIFHHTLKKFPNYLFAVCGHDHRFEEEDIFGDQVIYYVSPNIGKRKYLLFTVTQNSYSYELVAY</sequence>
<accession>A0ABP8R3X6</accession>
<evidence type="ECO:0000313" key="2">
    <source>
        <dbReference type="EMBL" id="GAA4517391.1"/>
    </source>
</evidence>
<dbReference type="PANTHER" id="PTHR43143">
    <property type="entry name" value="METALLOPHOSPHOESTERASE, CALCINEURIN SUPERFAMILY"/>
    <property type="match status" value="1"/>
</dbReference>
<proteinExistence type="predicted"/>
<dbReference type="RefSeq" id="WP_345067667.1">
    <property type="nucleotide sequence ID" value="NZ_BAABGR010000022.1"/>
</dbReference>
<dbReference type="InterPro" id="IPR029052">
    <property type="entry name" value="Metallo-depent_PP-like"/>
</dbReference>
<reference evidence="3" key="1">
    <citation type="journal article" date="2019" name="Int. J. Syst. Evol. Microbiol.">
        <title>The Global Catalogue of Microorganisms (GCM) 10K type strain sequencing project: providing services to taxonomists for standard genome sequencing and annotation.</title>
        <authorList>
            <consortium name="The Broad Institute Genomics Platform"/>
            <consortium name="The Broad Institute Genome Sequencing Center for Infectious Disease"/>
            <person name="Wu L."/>
            <person name="Ma J."/>
        </authorList>
    </citation>
    <scope>NUCLEOTIDE SEQUENCE [LARGE SCALE GENOMIC DNA]</scope>
    <source>
        <strain evidence="3">JCM 17858</strain>
    </source>
</reference>
<keyword evidence="3" id="KW-1185">Reference proteome</keyword>
<dbReference type="SUPFAM" id="SSF56300">
    <property type="entry name" value="Metallo-dependent phosphatases"/>
    <property type="match status" value="1"/>
</dbReference>
<dbReference type="Proteomes" id="UP001500394">
    <property type="component" value="Unassembled WGS sequence"/>
</dbReference>
<evidence type="ECO:0000259" key="1">
    <source>
        <dbReference type="Pfam" id="PF00149"/>
    </source>
</evidence>
<gene>
    <name evidence="2" type="ORF">GCM10023173_17830</name>
</gene>
<dbReference type="Pfam" id="PF00149">
    <property type="entry name" value="Metallophos"/>
    <property type="match status" value="1"/>
</dbReference>
<feature type="domain" description="Calcineurin-like phosphoesterase" evidence="1">
    <location>
        <begin position="35"/>
        <end position="207"/>
    </location>
</feature>
<dbReference type="InterPro" id="IPR051918">
    <property type="entry name" value="STPP_CPPED1"/>
</dbReference>
<dbReference type="PANTHER" id="PTHR43143:SF1">
    <property type="entry name" value="SERINE_THREONINE-PROTEIN PHOSPHATASE CPPED1"/>
    <property type="match status" value="1"/>
</dbReference>
<dbReference type="Gene3D" id="3.60.21.10">
    <property type="match status" value="1"/>
</dbReference>
<dbReference type="CDD" id="cd00838">
    <property type="entry name" value="MPP_superfamily"/>
    <property type="match status" value="1"/>
</dbReference>
<protein>
    <submittedName>
        <fullName evidence="2">Metallophosphoesterase</fullName>
    </submittedName>
</protein>
<organism evidence="2 3">
    <name type="scientific">Sphingobacterium thermophilum</name>
    <dbReference type="NCBI Taxonomy" id="768534"/>
    <lineage>
        <taxon>Bacteria</taxon>
        <taxon>Pseudomonadati</taxon>
        <taxon>Bacteroidota</taxon>
        <taxon>Sphingobacteriia</taxon>
        <taxon>Sphingobacteriales</taxon>
        <taxon>Sphingobacteriaceae</taxon>
        <taxon>Sphingobacterium</taxon>
    </lineage>
</organism>
<dbReference type="EMBL" id="BAABGR010000022">
    <property type="protein sequence ID" value="GAA4517391.1"/>
    <property type="molecule type" value="Genomic_DNA"/>
</dbReference>
<comment type="caution">
    <text evidence="2">The sequence shown here is derived from an EMBL/GenBank/DDBJ whole genome shotgun (WGS) entry which is preliminary data.</text>
</comment>
<dbReference type="InterPro" id="IPR004843">
    <property type="entry name" value="Calcineurin-like_PHP"/>
</dbReference>